<dbReference type="EMBL" id="LIYD01000005">
    <property type="protein sequence ID" value="KOS05545.1"/>
    <property type="molecule type" value="Genomic_DNA"/>
</dbReference>
<gene>
    <name evidence="1" type="ORF">AM493_05475</name>
</gene>
<dbReference type="PROSITE" id="PS51257">
    <property type="entry name" value="PROKAR_LIPOPROTEIN"/>
    <property type="match status" value="1"/>
</dbReference>
<dbReference type="Proteomes" id="UP000037755">
    <property type="component" value="Unassembled WGS sequence"/>
</dbReference>
<dbReference type="PATRIC" id="fig|1202724.3.peg.1131"/>
<evidence type="ECO:0000313" key="2">
    <source>
        <dbReference type="Proteomes" id="UP000037755"/>
    </source>
</evidence>
<keyword evidence="2" id="KW-1185">Reference proteome</keyword>
<dbReference type="RefSeq" id="WP_054406744.1">
    <property type="nucleotide sequence ID" value="NZ_FOYA01000003.1"/>
</dbReference>
<protein>
    <submittedName>
        <fullName evidence="1">Uncharacterized protein</fullName>
    </submittedName>
</protein>
<name>A0A0M8M9T6_9FLAO</name>
<accession>A0A0M8M9T6</accession>
<comment type="caution">
    <text evidence="1">The sequence shown here is derived from an EMBL/GenBank/DDBJ whole genome shotgun (WGS) entry which is preliminary data.</text>
</comment>
<sequence>MKNIVIATGLLLFASCSKTNEEIITTHQWKHGGGYPAAGDWIDFSREAVTFSNDTVYHNNTPVAVADSISTHYGEYRLHLKSLSGKGSGTYVEKGEK</sequence>
<proteinExistence type="predicted"/>
<evidence type="ECO:0000313" key="1">
    <source>
        <dbReference type="EMBL" id="KOS05545.1"/>
    </source>
</evidence>
<organism evidence="1 2">
    <name type="scientific">Flavobacterium akiainvivens</name>
    <dbReference type="NCBI Taxonomy" id="1202724"/>
    <lineage>
        <taxon>Bacteria</taxon>
        <taxon>Pseudomonadati</taxon>
        <taxon>Bacteroidota</taxon>
        <taxon>Flavobacteriia</taxon>
        <taxon>Flavobacteriales</taxon>
        <taxon>Flavobacteriaceae</taxon>
        <taxon>Flavobacterium</taxon>
    </lineage>
</organism>
<dbReference type="AlphaFoldDB" id="A0A0M8M9T6"/>
<reference evidence="1 2" key="1">
    <citation type="submission" date="2015-08" db="EMBL/GenBank/DDBJ databases">
        <title>Whole genome sequence of Flavobacterium akiainvivens IK-1T, from decaying Wikstroemia oahuensis, an endemic Hawaiian shrub.</title>
        <authorList>
            <person name="Wan X."/>
            <person name="Hou S."/>
            <person name="Saito J."/>
            <person name="Donachie S."/>
        </authorList>
    </citation>
    <scope>NUCLEOTIDE SEQUENCE [LARGE SCALE GENOMIC DNA]</scope>
    <source>
        <strain evidence="1 2">IK-1</strain>
    </source>
</reference>